<dbReference type="AlphaFoldDB" id="A0A8K0TT00"/>
<sequence length="195" mass="21140">MTAQRCACRPTDKGGDNKPQSCRWMSFPSALLVLSALNCLSAAEVKRAACHTGGSFLEDDAPLRRADQGAEDPSRTLGRQEAGGGGCRRPLGLAVGNFRSWTHKFFFLSLSSVRAGNRGVKSGVDGDVERGWLWRRDLKWSFLAPPWPCVPYCAGCLLLSKAKDGVGGKSSPSGQYDIRCLRVDSTMARRQSAET</sequence>
<proteinExistence type="predicted"/>
<protein>
    <submittedName>
        <fullName evidence="3">Uncharacterized protein</fullName>
    </submittedName>
</protein>
<feature type="compositionally biased region" description="Basic and acidic residues" evidence="1">
    <location>
        <begin position="61"/>
        <end position="74"/>
    </location>
</feature>
<evidence type="ECO:0000313" key="4">
    <source>
        <dbReference type="Proteomes" id="UP000813385"/>
    </source>
</evidence>
<gene>
    <name evidence="3" type="ORF">B0T11DRAFT_270119</name>
</gene>
<evidence type="ECO:0000313" key="3">
    <source>
        <dbReference type="EMBL" id="KAH7375321.1"/>
    </source>
</evidence>
<accession>A0A8K0TT00</accession>
<keyword evidence="2" id="KW-0732">Signal</keyword>
<evidence type="ECO:0000256" key="2">
    <source>
        <dbReference type="SAM" id="SignalP"/>
    </source>
</evidence>
<dbReference type="Proteomes" id="UP000813385">
    <property type="component" value="Unassembled WGS sequence"/>
</dbReference>
<feature type="region of interest" description="Disordered" evidence="1">
    <location>
        <begin position="61"/>
        <end position="86"/>
    </location>
</feature>
<evidence type="ECO:0000256" key="1">
    <source>
        <dbReference type="SAM" id="MobiDB-lite"/>
    </source>
</evidence>
<comment type="caution">
    <text evidence="3">The sequence shown here is derived from an EMBL/GenBank/DDBJ whole genome shotgun (WGS) entry which is preliminary data.</text>
</comment>
<reference evidence="3" key="1">
    <citation type="journal article" date="2021" name="Nat. Commun.">
        <title>Genetic determinants of endophytism in the Arabidopsis root mycobiome.</title>
        <authorList>
            <person name="Mesny F."/>
            <person name="Miyauchi S."/>
            <person name="Thiergart T."/>
            <person name="Pickel B."/>
            <person name="Atanasova L."/>
            <person name="Karlsson M."/>
            <person name="Huettel B."/>
            <person name="Barry K.W."/>
            <person name="Haridas S."/>
            <person name="Chen C."/>
            <person name="Bauer D."/>
            <person name="Andreopoulos W."/>
            <person name="Pangilinan J."/>
            <person name="LaButti K."/>
            <person name="Riley R."/>
            <person name="Lipzen A."/>
            <person name="Clum A."/>
            <person name="Drula E."/>
            <person name="Henrissat B."/>
            <person name="Kohler A."/>
            <person name="Grigoriev I.V."/>
            <person name="Martin F.M."/>
            <person name="Hacquard S."/>
        </authorList>
    </citation>
    <scope>NUCLEOTIDE SEQUENCE</scope>
    <source>
        <strain evidence="3">MPI-CAGE-AT-0016</strain>
    </source>
</reference>
<feature type="signal peptide" evidence="2">
    <location>
        <begin position="1"/>
        <end position="42"/>
    </location>
</feature>
<organism evidence="3 4">
    <name type="scientific">Plectosphaerella cucumerina</name>
    <dbReference type="NCBI Taxonomy" id="40658"/>
    <lineage>
        <taxon>Eukaryota</taxon>
        <taxon>Fungi</taxon>
        <taxon>Dikarya</taxon>
        <taxon>Ascomycota</taxon>
        <taxon>Pezizomycotina</taxon>
        <taxon>Sordariomycetes</taxon>
        <taxon>Hypocreomycetidae</taxon>
        <taxon>Glomerellales</taxon>
        <taxon>Plectosphaerellaceae</taxon>
        <taxon>Plectosphaerella</taxon>
    </lineage>
</organism>
<dbReference type="EMBL" id="JAGPXD010000001">
    <property type="protein sequence ID" value="KAH7375321.1"/>
    <property type="molecule type" value="Genomic_DNA"/>
</dbReference>
<feature type="chain" id="PRO_5035450257" evidence="2">
    <location>
        <begin position="43"/>
        <end position="195"/>
    </location>
</feature>
<name>A0A8K0TT00_9PEZI</name>
<keyword evidence="4" id="KW-1185">Reference proteome</keyword>